<dbReference type="EMBL" id="CAXIEN010000082">
    <property type="protein sequence ID" value="CAL1275024.1"/>
    <property type="molecule type" value="Genomic_DNA"/>
</dbReference>
<gene>
    <name evidence="1" type="ORF">LARSCL_LOCUS7852</name>
</gene>
<reference evidence="1 2" key="1">
    <citation type="submission" date="2024-04" db="EMBL/GenBank/DDBJ databases">
        <authorList>
            <person name="Rising A."/>
            <person name="Reimegard J."/>
            <person name="Sonavane S."/>
            <person name="Akerstrom W."/>
            <person name="Nylinder S."/>
            <person name="Hedman E."/>
            <person name="Kallberg Y."/>
        </authorList>
    </citation>
    <scope>NUCLEOTIDE SEQUENCE [LARGE SCALE GENOMIC DNA]</scope>
</reference>
<sequence length="58" mass="6575">MCILFGYTLGTLKISVQFVNGLSYSQDSEMVAGPFGVYPSDLCQRLAKRKFDSYTWKI</sequence>
<accession>A0AAV1ZUF5</accession>
<evidence type="ECO:0000313" key="2">
    <source>
        <dbReference type="Proteomes" id="UP001497382"/>
    </source>
</evidence>
<comment type="caution">
    <text evidence="1">The sequence shown here is derived from an EMBL/GenBank/DDBJ whole genome shotgun (WGS) entry which is preliminary data.</text>
</comment>
<dbReference type="Proteomes" id="UP001497382">
    <property type="component" value="Unassembled WGS sequence"/>
</dbReference>
<evidence type="ECO:0000313" key="1">
    <source>
        <dbReference type="EMBL" id="CAL1275024.1"/>
    </source>
</evidence>
<proteinExistence type="predicted"/>
<dbReference type="AlphaFoldDB" id="A0AAV1ZUF5"/>
<organism evidence="1 2">
    <name type="scientific">Larinioides sclopetarius</name>
    <dbReference type="NCBI Taxonomy" id="280406"/>
    <lineage>
        <taxon>Eukaryota</taxon>
        <taxon>Metazoa</taxon>
        <taxon>Ecdysozoa</taxon>
        <taxon>Arthropoda</taxon>
        <taxon>Chelicerata</taxon>
        <taxon>Arachnida</taxon>
        <taxon>Araneae</taxon>
        <taxon>Araneomorphae</taxon>
        <taxon>Entelegynae</taxon>
        <taxon>Araneoidea</taxon>
        <taxon>Araneidae</taxon>
        <taxon>Larinioides</taxon>
    </lineage>
</organism>
<keyword evidence="2" id="KW-1185">Reference proteome</keyword>
<protein>
    <submittedName>
        <fullName evidence="1">Uncharacterized protein</fullName>
    </submittedName>
</protein>
<name>A0AAV1ZUF5_9ARAC</name>